<sequence>MTIPEVGTALRQSLERHRFSLRPGPDARPGEETVHVVLDHDGETFHAGHVDHHLGLWCAFAVVRAHGVFRSDEFGQYESFEDAVLAVLMSFTHVE</sequence>
<protein>
    <submittedName>
        <fullName evidence="1">Uncharacterized protein</fullName>
    </submittedName>
</protein>
<evidence type="ECO:0000313" key="2">
    <source>
        <dbReference type="Proteomes" id="UP000282170"/>
    </source>
</evidence>
<name>A0A494UX45_9ACTN</name>
<dbReference type="RefSeq" id="WP_121547321.1">
    <property type="nucleotide sequence ID" value="NZ_CP023407.1"/>
</dbReference>
<accession>A0A494UX45</accession>
<dbReference type="Proteomes" id="UP000282170">
    <property type="component" value="Chromosome"/>
</dbReference>
<evidence type="ECO:0000313" key="1">
    <source>
        <dbReference type="EMBL" id="AYL37927.1"/>
    </source>
</evidence>
<dbReference type="GeneID" id="93885615"/>
<gene>
    <name evidence="1" type="ORF">CNQ36_22495</name>
</gene>
<keyword evidence="2" id="KW-1185">Reference proteome</keyword>
<organism evidence="1 2">
    <name type="scientific">Streptomyces fungicidicus</name>
    <dbReference type="NCBI Taxonomy" id="68203"/>
    <lineage>
        <taxon>Bacteria</taxon>
        <taxon>Bacillati</taxon>
        <taxon>Actinomycetota</taxon>
        <taxon>Actinomycetes</taxon>
        <taxon>Kitasatosporales</taxon>
        <taxon>Streptomycetaceae</taxon>
        <taxon>Streptomyces</taxon>
    </lineage>
</organism>
<dbReference type="KEGG" id="sfug:CNQ36_22495"/>
<dbReference type="AlphaFoldDB" id="A0A494UX45"/>
<proteinExistence type="predicted"/>
<reference evidence="1 2" key="1">
    <citation type="submission" date="2017-09" db="EMBL/GenBank/DDBJ databases">
        <authorList>
            <person name="Zhang H."/>
            <person name="Hu S."/>
            <person name="Xu J."/>
            <person name="He Z."/>
        </authorList>
    </citation>
    <scope>NUCLEOTIDE SEQUENCE [LARGE SCALE GENOMIC DNA]</scope>
    <source>
        <strain evidence="1 2">TXX3120</strain>
    </source>
</reference>
<dbReference type="EMBL" id="CP023407">
    <property type="protein sequence ID" value="AYL37927.1"/>
    <property type="molecule type" value="Genomic_DNA"/>
</dbReference>